<organism evidence="2 3">
    <name type="scientific">Hydrocarboniclastica marina</name>
    <dbReference type="NCBI Taxonomy" id="2259620"/>
    <lineage>
        <taxon>Bacteria</taxon>
        <taxon>Pseudomonadati</taxon>
        <taxon>Pseudomonadota</taxon>
        <taxon>Gammaproteobacteria</taxon>
        <taxon>Alteromonadales</taxon>
        <taxon>Alteromonadaceae</taxon>
        <taxon>Hydrocarboniclastica</taxon>
    </lineage>
</organism>
<accession>A0A4P7XM85</accession>
<evidence type="ECO:0000313" key="3">
    <source>
        <dbReference type="Proteomes" id="UP000298049"/>
    </source>
</evidence>
<feature type="transmembrane region" description="Helical" evidence="1">
    <location>
        <begin position="268"/>
        <end position="291"/>
    </location>
</feature>
<dbReference type="Proteomes" id="UP000298049">
    <property type="component" value="Chromosome"/>
</dbReference>
<dbReference type="OrthoDB" id="5703212at2"/>
<dbReference type="AlphaFoldDB" id="A0A4P7XM85"/>
<feature type="transmembrane region" description="Helical" evidence="1">
    <location>
        <begin position="303"/>
        <end position="324"/>
    </location>
</feature>
<evidence type="ECO:0000313" key="2">
    <source>
        <dbReference type="EMBL" id="QCF27147.1"/>
    </source>
</evidence>
<dbReference type="RefSeq" id="WP_136549852.1">
    <property type="nucleotide sequence ID" value="NZ_CP031093.1"/>
</dbReference>
<dbReference type="EMBL" id="CP031093">
    <property type="protein sequence ID" value="QCF27147.1"/>
    <property type="molecule type" value="Genomic_DNA"/>
</dbReference>
<keyword evidence="3" id="KW-1185">Reference proteome</keyword>
<gene>
    <name evidence="2" type="ORF">soil367_15065</name>
</gene>
<reference evidence="2 3" key="1">
    <citation type="submission" date="2018-07" db="EMBL/GenBank/DDBJ databases">
        <title>Marsedoiliclastica nanhaica gen. nov. sp. nov., a novel marine hydrocarbonoclastic bacterium isolated from an in-situ enriched hydrocarbon-degrading consortium in deep-sea sediment.</title>
        <authorList>
            <person name="Dong C."/>
            <person name="Ma T."/>
            <person name="Liu R."/>
            <person name="Shao Z."/>
        </authorList>
    </citation>
    <scope>NUCLEOTIDE SEQUENCE [LARGE SCALE GENOMIC DNA]</scope>
    <source>
        <strain evidence="3">soil36-7</strain>
    </source>
</reference>
<dbReference type="KEGG" id="hmi:soil367_15065"/>
<keyword evidence="1" id="KW-1133">Transmembrane helix</keyword>
<evidence type="ECO:0000256" key="1">
    <source>
        <dbReference type="SAM" id="Phobius"/>
    </source>
</evidence>
<proteinExistence type="predicted"/>
<sequence>MPDIFFSKRLMCPGDLVGDDPNDLASFLKINGLGLNDSIAPGKAYSLDTAHPQTRTILTRINGLPAGQRSSIARAAEELGDGVNQLALFLKHNLDREQIELVNSLVGASASAASARLNGFQSALLKYQEAVLEGQKVEQSHGPGVGQRRHQAQTKIRYAYSEMSNLYRRELNRLSPEALRSKNRGNALSNPHRAITLAQRRPLGKPDARLFIADTAEASRMASFGRGINNLGKVALAVDAGLRIHKVNGIREDGGDWLREGAMQMTGLGAAGAAGGLAGKYTVLGGGLLAAKAGLVLTGPAGWAIVAAIVGAGIVAGLATGMVADRAGKALSAWLWEWDLAWD</sequence>
<keyword evidence="1" id="KW-0812">Transmembrane</keyword>
<name>A0A4P7XM85_9ALTE</name>
<keyword evidence="1" id="KW-0472">Membrane</keyword>
<protein>
    <submittedName>
        <fullName evidence="2">Uncharacterized protein</fullName>
    </submittedName>
</protein>